<dbReference type="SUPFAM" id="SSF82153">
    <property type="entry name" value="FAS1 domain"/>
    <property type="match status" value="1"/>
</dbReference>
<evidence type="ECO:0000259" key="3">
    <source>
        <dbReference type="PROSITE" id="PS50213"/>
    </source>
</evidence>
<sequence>MGFWRKWRRGFCIRRLSALLFIFAPLFCIQFFFGPGLPDLTRNSRGRIRIRTSENGTRITQIGDFGSLLISMLPDDLAFTVFVPSEAAFEHVLKLTAKTSLMNDKMNATHAILSRAMAFCAVSQRVDSAAVPLLKELLLESVSGFRISVSRASNGALVANNVKSELVDIRKGEIIVHIMDGVIMDAEFEQSFLPDN</sequence>
<feature type="domain" description="FAS1" evidence="3">
    <location>
        <begin position="43"/>
        <end position="183"/>
    </location>
</feature>
<keyword evidence="2" id="KW-1133">Transmembrane helix</keyword>
<organism evidence="4 5">
    <name type="scientific">Apostasia shenzhenica</name>
    <dbReference type="NCBI Taxonomy" id="1088818"/>
    <lineage>
        <taxon>Eukaryota</taxon>
        <taxon>Viridiplantae</taxon>
        <taxon>Streptophyta</taxon>
        <taxon>Embryophyta</taxon>
        <taxon>Tracheophyta</taxon>
        <taxon>Spermatophyta</taxon>
        <taxon>Magnoliopsida</taxon>
        <taxon>Liliopsida</taxon>
        <taxon>Asparagales</taxon>
        <taxon>Orchidaceae</taxon>
        <taxon>Apostasioideae</taxon>
        <taxon>Apostasia</taxon>
    </lineage>
</organism>
<evidence type="ECO:0000256" key="2">
    <source>
        <dbReference type="SAM" id="Phobius"/>
    </source>
</evidence>
<dbReference type="Gene3D" id="2.30.180.10">
    <property type="entry name" value="FAS1 domain"/>
    <property type="match status" value="1"/>
</dbReference>
<accession>A0A2I0ASG3</accession>
<reference evidence="4 5" key="1">
    <citation type="journal article" date="2017" name="Nature">
        <title>The Apostasia genome and the evolution of orchids.</title>
        <authorList>
            <person name="Zhang G.Q."/>
            <person name="Liu K.W."/>
            <person name="Li Z."/>
            <person name="Lohaus R."/>
            <person name="Hsiao Y.Y."/>
            <person name="Niu S.C."/>
            <person name="Wang J.Y."/>
            <person name="Lin Y.C."/>
            <person name="Xu Q."/>
            <person name="Chen L.J."/>
            <person name="Yoshida K."/>
            <person name="Fujiwara S."/>
            <person name="Wang Z.W."/>
            <person name="Zhang Y.Q."/>
            <person name="Mitsuda N."/>
            <person name="Wang M."/>
            <person name="Liu G.H."/>
            <person name="Pecoraro L."/>
            <person name="Huang H.X."/>
            <person name="Xiao X.J."/>
            <person name="Lin M."/>
            <person name="Wu X.Y."/>
            <person name="Wu W.L."/>
            <person name="Chen Y.Y."/>
            <person name="Chang S.B."/>
            <person name="Sakamoto S."/>
            <person name="Ohme-Takagi M."/>
            <person name="Yagi M."/>
            <person name="Zeng S.J."/>
            <person name="Shen C.Y."/>
            <person name="Yeh C.M."/>
            <person name="Luo Y.B."/>
            <person name="Tsai W.C."/>
            <person name="Van de Peer Y."/>
            <person name="Liu Z.J."/>
        </authorList>
    </citation>
    <scope>NUCLEOTIDE SEQUENCE [LARGE SCALE GENOMIC DNA]</scope>
    <source>
        <strain evidence="5">cv. Shenzhen</strain>
        <tissue evidence="4">Stem</tissue>
    </source>
</reference>
<dbReference type="InterPro" id="IPR036378">
    <property type="entry name" value="FAS1_dom_sf"/>
</dbReference>
<dbReference type="AlphaFoldDB" id="A0A2I0ASG3"/>
<gene>
    <name evidence="4" type="ORF">AXF42_Ash008778</name>
</gene>
<evidence type="ECO:0000313" key="4">
    <source>
        <dbReference type="EMBL" id="PKA58491.1"/>
    </source>
</evidence>
<dbReference type="SMART" id="SM00554">
    <property type="entry name" value="FAS1"/>
    <property type="match status" value="1"/>
</dbReference>
<name>A0A2I0ASG3_9ASPA</name>
<keyword evidence="2" id="KW-0812">Transmembrane</keyword>
<dbReference type="PROSITE" id="PS50213">
    <property type="entry name" value="FAS1"/>
    <property type="match status" value="1"/>
</dbReference>
<dbReference type="OrthoDB" id="286301at2759"/>
<evidence type="ECO:0000313" key="5">
    <source>
        <dbReference type="Proteomes" id="UP000236161"/>
    </source>
</evidence>
<dbReference type="STRING" id="1088818.A0A2I0ASG3"/>
<comment type="similarity">
    <text evidence="1">Belongs to the fasciclin-like AGP family.</text>
</comment>
<feature type="transmembrane region" description="Helical" evidence="2">
    <location>
        <begin position="12"/>
        <end position="33"/>
    </location>
</feature>
<dbReference type="PANTHER" id="PTHR37232">
    <property type="entry name" value="FASCICLIN DOMAIN PROTEIN"/>
    <property type="match status" value="1"/>
</dbReference>
<keyword evidence="5" id="KW-1185">Reference proteome</keyword>
<dbReference type="Proteomes" id="UP000236161">
    <property type="component" value="Unassembled WGS sequence"/>
</dbReference>
<proteinExistence type="inferred from homology"/>
<protein>
    <recommendedName>
        <fullName evidence="3">FAS1 domain-containing protein</fullName>
    </recommendedName>
</protein>
<dbReference type="PANTHER" id="PTHR37232:SF2">
    <property type="entry name" value="FAS1 DOMAIN-CONTAINING PROTEIN"/>
    <property type="match status" value="1"/>
</dbReference>
<dbReference type="EMBL" id="KZ451951">
    <property type="protein sequence ID" value="PKA58491.1"/>
    <property type="molecule type" value="Genomic_DNA"/>
</dbReference>
<keyword evidence="2" id="KW-0472">Membrane</keyword>
<dbReference type="Pfam" id="PF02469">
    <property type="entry name" value="Fasciclin"/>
    <property type="match status" value="1"/>
</dbReference>
<dbReference type="InterPro" id="IPR000782">
    <property type="entry name" value="FAS1_domain"/>
</dbReference>
<evidence type="ECO:0000256" key="1">
    <source>
        <dbReference type="ARBA" id="ARBA00007843"/>
    </source>
</evidence>